<accession>A0A2P2DXW2</accession>
<reference evidence="2 3" key="1">
    <citation type="submission" date="2018-02" db="EMBL/GenBank/DDBJ databases">
        <title>Novel Leptospira species isolated from soil and water in Japan.</title>
        <authorList>
            <person name="Nakao R."/>
            <person name="Masuzawa T."/>
        </authorList>
    </citation>
    <scope>NUCLEOTIDE SEQUENCE [LARGE SCALE GENOMIC DNA]</scope>
    <source>
        <strain evidence="2 3">YH101</strain>
    </source>
</reference>
<dbReference type="AlphaFoldDB" id="A0A2P2DXW2"/>
<feature type="transmembrane region" description="Helical" evidence="1">
    <location>
        <begin position="152"/>
        <end position="171"/>
    </location>
</feature>
<gene>
    <name evidence="2" type="ORF">LPTSP4_09880</name>
</gene>
<evidence type="ECO:0000313" key="3">
    <source>
        <dbReference type="Proteomes" id="UP000245133"/>
    </source>
</evidence>
<proteinExistence type="predicted"/>
<evidence type="ECO:0000256" key="1">
    <source>
        <dbReference type="SAM" id="Phobius"/>
    </source>
</evidence>
<keyword evidence="3" id="KW-1185">Reference proteome</keyword>
<comment type="caution">
    <text evidence="2">The sequence shown here is derived from an EMBL/GenBank/DDBJ whole genome shotgun (WGS) entry which is preliminary data.</text>
</comment>
<organism evidence="2 3">
    <name type="scientific">Leptospira ryugenii</name>
    <dbReference type="NCBI Taxonomy" id="1917863"/>
    <lineage>
        <taxon>Bacteria</taxon>
        <taxon>Pseudomonadati</taxon>
        <taxon>Spirochaetota</taxon>
        <taxon>Spirochaetia</taxon>
        <taxon>Leptospirales</taxon>
        <taxon>Leptospiraceae</taxon>
        <taxon>Leptospira</taxon>
    </lineage>
</organism>
<feature type="transmembrane region" description="Helical" evidence="1">
    <location>
        <begin position="217"/>
        <end position="238"/>
    </location>
</feature>
<dbReference type="Pfam" id="PF20108">
    <property type="entry name" value="DUF6498"/>
    <property type="match status" value="1"/>
</dbReference>
<feature type="transmembrane region" description="Helical" evidence="1">
    <location>
        <begin position="192"/>
        <end position="211"/>
    </location>
</feature>
<dbReference type="RefSeq" id="WP_108974398.1">
    <property type="nucleotide sequence ID" value="NZ_BFBB01000003.1"/>
</dbReference>
<keyword evidence="1" id="KW-0472">Membrane</keyword>
<sequence length="248" mass="28665">MKIPVSLLFRFAHFFTKDNFYLSFLLVLLSNSVPLLGVLFLKWSIIKILYAYTIESIILVLFGLPKILTAKLKFPKKKWEQNLGSKEFESTALMGIAMFAFLGAHLALLLPLIHALLGGNGYDSYYAFFKTELLSIPIEQSLSFEILFLNSFLLNMFLSIISQGESLFLFFKTKEFLTFNHEHFVDQMVLRIGFAQGTLLFSLPILLFALWLFPKSLAPVLCSLWVLFKLFIDLIYLYNRFHKEKSQV</sequence>
<dbReference type="EMBL" id="BFBB01000003">
    <property type="protein sequence ID" value="GBF49475.1"/>
    <property type="molecule type" value="Genomic_DNA"/>
</dbReference>
<feature type="transmembrane region" description="Helical" evidence="1">
    <location>
        <begin position="49"/>
        <end position="70"/>
    </location>
</feature>
<protein>
    <submittedName>
        <fullName evidence="2">Uncharacterized protein</fullName>
    </submittedName>
</protein>
<dbReference type="InterPro" id="IPR045466">
    <property type="entry name" value="DUF6498"/>
</dbReference>
<feature type="transmembrane region" description="Helical" evidence="1">
    <location>
        <begin position="91"/>
        <end position="117"/>
    </location>
</feature>
<feature type="transmembrane region" description="Helical" evidence="1">
    <location>
        <begin position="20"/>
        <end position="43"/>
    </location>
</feature>
<dbReference type="Proteomes" id="UP000245133">
    <property type="component" value="Unassembled WGS sequence"/>
</dbReference>
<keyword evidence="1" id="KW-1133">Transmembrane helix</keyword>
<keyword evidence="1" id="KW-0812">Transmembrane</keyword>
<name>A0A2P2DXW2_9LEPT</name>
<evidence type="ECO:0000313" key="2">
    <source>
        <dbReference type="EMBL" id="GBF49475.1"/>
    </source>
</evidence>